<feature type="domain" description="C2H2-type" evidence="12">
    <location>
        <begin position="393"/>
        <end position="422"/>
    </location>
</feature>
<evidence type="ECO:0000256" key="1">
    <source>
        <dbReference type="ARBA" id="ARBA00004123"/>
    </source>
</evidence>
<evidence type="ECO:0000313" key="14">
    <source>
        <dbReference type="Proteomes" id="UP001283361"/>
    </source>
</evidence>
<keyword evidence="14" id="KW-1185">Reference proteome</keyword>
<dbReference type="Proteomes" id="UP001283361">
    <property type="component" value="Unassembled WGS sequence"/>
</dbReference>
<dbReference type="PROSITE" id="PS00028">
    <property type="entry name" value="ZINC_FINGER_C2H2_1"/>
    <property type="match status" value="13"/>
</dbReference>
<gene>
    <name evidence="13" type="ORF">RRG08_025520</name>
</gene>
<evidence type="ECO:0000256" key="2">
    <source>
        <dbReference type="ARBA" id="ARBA00022723"/>
    </source>
</evidence>
<feature type="domain" description="C2H2-type" evidence="12">
    <location>
        <begin position="804"/>
        <end position="833"/>
    </location>
</feature>
<feature type="domain" description="C2H2-type" evidence="12">
    <location>
        <begin position="479"/>
        <end position="508"/>
    </location>
</feature>
<evidence type="ECO:0000256" key="5">
    <source>
        <dbReference type="ARBA" id="ARBA00022833"/>
    </source>
</evidence>
<feature type="domain" description="C2H2-type" evidence="12">
    <location>
        <begin position="679"/>
        <end position="704"/>
    </location>
</feature>
<evidence type="ECO:0000256" key="10">
    <source>
        <dbReference type="SAM" id="Coils"/>
    </source>
</evidence>
<dbReference type="InterPro" id="IPR051061">
    <property type="entry name" value="Zinc_finger_trans_reg"/>
</dbReference>
<dbReference type="PANTHER" id="PTHR46179">
    <property type="entry name" value="ZINC FINGER PROTEIN"/>
    <property type="match status" value="1"/>
</dbReference>
<organism evidence="13 14">
    <name type="scientific">Elysia crispata</name>
    <name type="common">lettuce slug</name>
    <dbReference type="NCBI Taxonomy" id="231223"/>
    <lineage>
        <taxon>Eukaryota</taxon>
        <taxon>Metazoa</taxon>
        <taxon>Spiralia</taxon>
        <taxon>Lophotrochozoa</taxon>
        <taxon>Mollusca</taxon>
        <taxon>Gastropoda</taxon>
        <taxon>Heterobranchia</taxon>
        <taxon>Euthyneura</taxon>
        <taxon>Panpulmonata</taxon>
        <taxon>Sacoglossa</taxon>
        <taxon>Placobranchoidea</taxon>
        <taxon>Plakobranchidae</taxon>
        <taxon>Elysia</taxon>
    </lineage>
</organism>
<dbReference type="FunFam" id="3.30.160.60:FF:002343">
    <property type="entry name" value="Zinc finger protein 33A"/>
    <property type="match status" value="1"/>
</dbReference>
<feature type="domain" description="C2H2-type" evidence="12">
    <location>
        <begin position="509"/>
        <end position="538"/>
    </location>
</feature>
<dbReference type="Gene3D" id="3.30.160.60">
    <property type="entry name" value="Classic Zinc Finger"/>
    <property type="match status" value="10"/>
</dbReference>
<feature type="region of interest" description="Disordered" evidence="11">
    <location>
        <begin position="124"/>
        <end position="154"/>
    </location>
</feature>
<dbReference type="PROSITE" id="PS50157">
    <property type="entry name" value="ZINC_FINGER_C2H2_2"/>
    <property type="match status" value="15"/>
</dbReference>
<keyword evidence="2" id="KW-0479">Metal-binding</keyword>
<dbReference type="FunFam" id="3.30.160.60:FF:000125">
    <property type="entry name" value="Putative zinc finger protein 143"/>
    <property type="match status" value="2"/>
</dbReference>
<feature type="domain" description="C2H2-type" evidence="12">
    <location>
        <begin position="888"/>
        <end position="917"/>
    </location>
</feature>
<dbReference type="AlphaFoldDB" id="A0AAE1A2S1"/>
<dbReference type="GO" id="GO:0005634">
    <property type="term" value="C:nucleus"/>
    <property type="evidence" value="ECO:0007669"/>
    <property type="project" value="UniProtKB-SubCell"/>
</dbReference>
<dbReference type="FunFam" id="3.30.160.60:FF:000072">
    <property type="entry name" value="zinc finger protein 143 isoform X1"/>
    <property type="match status" value="1"/>
</dbReference>
<feature type="domain" description="C2H2-type" evidence="12">
    <location>
        <begin position="362"/>
        <end position="392"/>
    </location>
</feature>
<evidence type="ECO:0000256" key="8">
    <source>
        <dbReference type="ARBA" id="ARBA00023242"/>
    </source>
</evidence>
<comment type="subcellular location">
    <subcellularLocation>
        <location evidence="1">Nucleus</location>
    </subcellularLocation>
</comment>
<feature type="region of interest" description="Disordered" evidence="11">
    <location>
        <begin position="257"/>
        <end position="279"/>
    </location>
</feature>
<dbReference type="PANTHER" id="PTHR46179:SF13">
    <property type="entry name" value="C2H2-TYPE DOMAIN-CONTAINING PROTEIN"/>
    <property type="match status" value="1"/>
</dbReference>
<evidence type="ECO:0000256" key="9">
    <source>
        <dbReference type="PROSITE-ProRule" id="PRU00042"/>
    </source>
</evidence>
<evidence type="ECO:0000256" key="3">
    <source>
        <dbReference type="ARBA" id="ARBA00022737"/>
    </source>
</evidence>
<feature type="domain" description="C2H2-type" evidence="12">
    <location>
        <begin position="774"/>
        <end position="803"/>
    </location>
</feature>
<dbReference type="InterPro" id="IPR036236">
    <property type="entry name" value="Znf_C2H2_sf"/>
</dbReference>
<name>A0AAE1A2S1_9GAST</name>
<dbReference type="FunFam" id="3.30.160.60:FF:000100">
    <property type="entry name" value="Zinc finger 45-like"/>
    <property type="match status" value="1"/>
</dbReference>
<feature type="domain" description="C2H2-type" evidence="12">
    <location>
        <begin position="711"/>
        <end position="741"/>
    </location>
</feature>
<evidence type="ECO:0000256" key="4">
    <source>
        <dbReference type="ARBA" id="ARBA00022771"/>
    </source>
</evidence>
<keyword evidence="4 9" id="KW-0863">Zinc-finger</keyword>
<keyword evidence="3" id="KW-0677">Repeat</keyword>
<feature type="domain" description="C2H2-type" evidence="12">
    <location>
        <begin position="423"/>
        <end position="450"/>
    </location>
</feature>
<dbReference type="InterPro" id="IPR013087">
    <property type="entry name" value="Znf_C2H2_type"/>
</dbReference>
<dbReference type="FunFam" id="3.30.160.60:FF:000624">
    <property type="entry name" value="zinc finger protein 697"/>
    <property type="match status" value="1"/>
</dbReference>
<feature type="region of interest" description="Disordered" evidence="11">
    <location>
        <begin position="1"/>
        <end position="23"/>
    </location>
</feature>
<feature type="compositionally biased region" description="Polar residues" evidence="11">
    <location>
        <begin position="261"/>
        <end position="271"/>
    </location>
</feature>
<evidence type="ECO:0000256" key="7">
    <source>
        <dbReference type="ARBA" id="ARBA00023163"/>
    </source>
</evidence>
<feature type="domain" description="C2H2-type" evidence="12">
    <location>
        <begin position="744"/>
        <end position="773"/>
    </location>
</feature>
<keyword evidence="8" id="KW-0539">Nucleus</keyword>
<feature type="compositionally biased region" description="Polar residues" evidence="11">
    <location>
        <begin position="1"/>
        <end position="11"/>
    </location>
</feature>
<feature type="domain" description="C2H2-type" evidence="12">
    <location>
        <begin position="539"/>
        <end position="568"/>
    </location>
</feature>
<dbReference type="EMBL" id="JAWDGP010002858">
    <property type="protein sequence ID" value="KAK3779232.1"/>
    <property type="molecule type" value="Genomic_DNA"/>
</dbReference>
<dbReference type="GO" id="GO:0006357">
    <property type="term" value="P:regulation of transcription by RNA polymerase II"/>
    <property type="evidence" value="ECO:0007669"/>
    <property type="project" value="TreeGrafter"/>
</dbReference>
<proteinExistence type="predicted"/>
<feature type="compositionally biased region" description="Acidic residues" evidence="11">
    <location>
        <begin position="129"/>
        <end position="144"/>
    </location>
</feature>
<protein>
    <recommendedName>
        <fullName evidence="12">C2H2-type domain-containing protein</fullName>
    </recommendedName>
</protein>
<dbReference type="SUPFAM" id="SSF57667">
    <property type="entry name" value="beta-beta-alpha zinc fingers"/>
    <property type="match status" value="9"/>
</dbReference>
<dbReference type="Pfam" id="PF00096">
    <property type="entry name" value="zf-C2H2"/>
    <property type="match status" value="3"/>
</dbReference>
<feature type="compositionally biased region" description="Basic residues" evidence="11">
    <location>
        <begin position="12"/>
        <end position="21"/>
    </location>
</feature>
<keyword evidence="7" id="KW-0804">Transcription</keyword>
<feature type="domain" description="C2H2-type" evidence="12">
    <location>
        <begin position="569"/>
        <end position="596"/>
    </location>
</feature>
<accession>A0AAE1A2S1</accession>
<keyword evidence="5" id="KW-0862">Zinc</keyword>
<keyword evidence="6" id="KW-0805">Transcription regulation</keyword>
<evidence type="ECO:0000256" key="11">
    <source>
        <dbReference type="SAM" id="MobiDB-lite"/>
    </source>
</evidence>
<feature type="domain" description="C2H2-type" evidence="12">
    <location>
        <begin position="451"/>
        <end position="478"/>
    </location>
</feature>
<dbReference type="SMART" id="SM00355">
    <property type="entry name" value="ZnF_C2H2"/>
    <property type="match status" value="16"/>
</dbReference>
<evidence type="ECO:0000313" key="13">
    <source>
        <dbReference type="EMBL" id="KAK3779232.1"/>
    </source>
</evidence>
<keyword evidence="10" id="KW-0175">Coiled coil</keyword>
<comment type="caution">
    <text evidence="13">The sequence shown here is derived from an EMBL/GenBank/DDBJ whole genome shotgun (WGS) entry which is preliminary data.</text>
</comment>
<feature type="domain" description="C2H2-type" evidence="12">
    <location>
        <begin position="860"/>
        <end position="887"/>
    </location>
</feature>
<feature type="coiled-coil region" evidence="10">
    <location>
        <begin position="637"/>
        <end position="664"/>
    </location>
</feature>
<reference evidence="13" key="1">
    <citation type="journal article" date="2023" name="G3 (Bethesda)">
        <title>A reference genome for the long-term kleptoplast-retaining sea slug Elysia crispata morphotype clarki.</title>
        <authorList>
            <person name="Eastman K.E."/>
            <person name="Pendleton A.L."/>
            <person name="Shaikh M.A."/>
            <person name="Suttiyut T."/>
            <person name="Ogas R."/>
            <person name="Tomko P."/>
            <person name="Gavelis G."/>
            <person name="Widhalm J.R."/>
            <person name="Wisecaver J.H."/>
        </authorList>
    </citation>
    <scope>NUCLEOTIDE SEQUENCE</scope>
    <source>
        <strain evidence="13">ECLA1</strain>
    </source>
</reference>
<evidence type="ECO:0000256" key="6">
    <source>
        <dbReference type="ARBA" id="ARBA00023015"/>
    </source>
</evidence>
<dbReference type="GO" id="GO:0008270">
    <property type="term" value="F:zinc ion binding"/>
    <property type="evidence" value="ECO:0007669"/>
    <property type="project" value="UniProtKB-KW"/>
</dbReference>
<sequence>MRVENSQTQLQRKSRTNRRPKGPPITCLLCKKIWDKTEKGGRLFMFGGSRPFMAKFEAKMKALVGKRDLESMKNMSATKFGRSYICRECYTLVKQAYDGIRKIQRSVAKSVQRVVLSVSGKGRESIATGEDDESSESESDQDLEIDYREDSTSSRRTLPPVLERIAQKIASLKFVTINYKTPMLHLERISKDIVSTANHSVPLVFGSLASEKNTYEKDNKPKRFSDSESNKRRDRLEIEIATSDNYLNNSQAHEKLGSAASHCSNKSTFTTKDPEPRRSEVIKGFDEKNLEGAKILCDNTSSNDSFHPDTVNTTQSGLHEYDKIDTEKSNNKYLRNVLSNPLLLIKSRQPIQLGEVRNENVYICTQRGCEWIFTSKFFWENHIRHFHCSGKPYQCTFDGCGRSFTGKSKLELHMRSHTDERPFICDKCGHGFRGNQELKAHKLTHTSEKAYQCPKCDKSFKLLSSMKRHLQFHDGNLPYLCDHHGCKKSFKSKYDLKCHYRLHTGEKPYKCKEPGCGMAFRIPCQFTMHKRAHTGERPFVCTVDGCNMAYASSNTLQAHMLTHTTDRPFCCEFCGKTLKHKLMYKAHLKKHEGFKNQACTDKRCTDKNLCKKVSAHRVENLQTDKTNSLNTEKNIQCSEENSESEYHERELKAYQQNIHRKQQASRKQGIKHSNKKGVLLCPFDVCGKEFEHAAALQAHLTEAHIPAPRERMCHLCGLAFSTRLELQKHIDLSKEHTGQSENGFVCRSEQCRLRFSSQESLSDHLSWHLGNPPFKCEIENCSRTFLLERIYNIHRDEHKNLKPFACSFDECFENFNSLFKLLRHSKTHYGAFRCPIDGCNKSLKTLYIARMHLQMHEKPFACFSCDKRFASCAQWLKHNKSHSGETSFLCAEEDFGNTFSDNTSLEAHQDVHSNLTNLCPECGQVYKVTIKKHKCKIETECSGGELVPQLPSPPSPPQQQQQQLQQFQFNQQHNYLSSGHHHETVGPVNIQVHSLPDPPQQHEQTHFVLTPTATIQQGLPQTMQNFQSLSAIPSSSASFRSYISSHTIPHLTSPAPTNHPSHIMQSPTQRTTLQSEEWQSNFKQSIPQPSQLQFQQHYKLDNIEAIANQAESSQSYIMAQTRVEGKESTLRHRYEARPEITAERPSNYSYIIVNDRSTQQ</sequence>
<evidence type="ECO:0000259" key="12">
    <source>
        <dbReference type="PROSITE" id="PS50157"/>
    </source>
</evidence>